<dbReference type="EMBL" id="NEVJ01000002">
    <property type="protein sequence ID" value="OZI23743.1"/>
    <property type="molecule type" value="Genomic_DNA"/>
</dbReference>
<evidence type="ECO:0000256" key="1">
    <source>
        <dbReference type="SAM" id="MobiDB-lite"/>
    </source>
</evidence>
<dbReference type="InterPro" id="IPR049302">
    <property type="entry name" value="Gp10-like"/>
</dbReference>
<feature type="region of interest" description="Disordered" evidence="1">
    <location>
        <begin position="1"/>
        <end position="24"/>
    </location>
</feature>
<dbReference type="Pfam" id="PF21628">
    <property type="entry name" value="Gp10-like"/>
    <property type="match status" value="1"/>
</dbReference>
<evidence type="ECO:0000313" key="2">
    <source>
        <dbReference type="EMBL" id="OZI23743.1"/>
    </source>
</evidence>
<reference evidence="2" key="1">
    <citation type="submission" date="2017-05" db="EMBL/GenBank/DDBJ databases">
        <title>Complete and WGS of Bordetella genogroups.</title>
        <authorList>
            <person name="Spilker T."/>
            <person name="Lipuma J."/>
        </authorList>
    </citation>
    <scope>NUCLEOTIDE SEQUENCE</scope>
    <source>
        <strain evidence="2">AU21707</strain>
    </source>
</reference>
<keyword evidence="3" id="KW-1185">Reference proteome</keyword>
<organism evidence="2 3">
    <name type="scientific">Bordetella genomosp. 9</name>
    <dbReference type="NCBI Taxonomy" id="1416803"/>
    <lineage>
        <taxon>Bacteria</taxon>
        <taxon>Pseudomonadati</taxon>
        <taxon>Pseudomonadota</taxon>
        <taxon>Betaproteobacteria</taxon>
        <taxon>Burkholderiales</taxon>
        <taxon>Alcaligenaceae</taxon>
        <taxon>Bordetella</taxon>
    </lineage>
</organism>
<dbReference type="AlphaFoldDB" id="A0A261RHF1"/>
<protein>
    <submittedName>
        <fullName evidence="2">Uncharacterized protein</fullName>
    </submittedName>
</protein>
<evidence type="ECO:0000313" key="3">
    <source>
        <dbReference type="Proteomes" id="UP000216857"/>
    </source>
</evidence>
<dbReference type="Proteomes" id="UP000216857">
    <property type="component" value="Unassembled WGS sequence"/>
</dbReference>
<comment type="caution">
    <text evidence="2">The sequence shown here is derived from an EMBL/GenBank/DDBJ whole genome shotgun (WGS) entry which is preliminary data.</text>
</comment>
<name>A0A261RHF1_9BORD</name>
<accession>A0A261RHF1</accession>
<gene>
    <name evidence="2" type="ORF">CAL26_09950</name>
</gene>
<sequence>MTDMALSPDEAKKENSCLMGDDSDDGPKYPYGLSLSLDAVTLKKLGITQLPKVGETMHLMAVAEVSTTSQYENQSGSEMCVNLQITQLDLGGEGPGPAASLYGDA</sequence>
<proteinExistence type="predicted"/>